<gene>
    <name evidence="2" type="ORF">P43SY_008862</name>
</gene>
<feature type="compositionally biased region" description="Basic and acidic residues" evidence="1">
    <location>
        <begin position="8"/>
        <end position="17"/>
    </location>
</feature>
<accession>A0AAD5M8R9</accession>
<dbReference type="Pfam" id="PF08584">
    <property type="entry name" value="Ribonuc_P_40"/>
    <property type="match status" value="1"/>
</dbReference>
<name>A0AAD5M8R9_PYTIN</name>
<evidence type="ECO:0000313" key="2">
    <source>
        <dbReference type="EMBL" id="KAJ0406840.1"/>
    </source>
</evidence>
<sequence length="435" mass="48520">MVSGGGKRVRDGRHGAVEPRGAYPSSRLMVWHSSFAHARSRHAQIVQGHALNQQMELVLPGGAGREVAEKLQWETSFYYEVTAPLSLLLSPRFVADYVLSGSVCMIAKNVALDSSNSAMLLPNGELLLLVDSATYERLGLVGQKYGQDATPVDCEAAAEHRRRRAQRYVVRIDLAAFADDADSASSSSYVARVRDVVASKLQPVEMLLCALNERGAPRTIVFSDDDSLERKRIEVNGKTERLQDVFLPALHEFYRETSRDAMSMEAMRTSLEQVHDWLGIVACRLPDLLRADAAVDDYVSTFTGRPELVQQQQADNELSTVRWRGLFAAGFVQRMLDEARDAVKRGAIPWAALTVWGFQDALVSWQQEPAQAQRHRREKRRSDRTKKTEDTPAAPGVVSREHGYLVNGDNELTFLLLPNDEYFVLQNVGPHDATV</sequence>
<organism evidence="2 3">
    <name type="scientific">Pythium insidiosum</name>
    <name type="common">Pythiosis disease agent</name>
    <dbReference type="NCBI Taxonomy" id="114742"/>
    <lineage>
        <taxon>Eukaryota</taxon>
        <taxon>Sar</taxon>
        <taxon>Stramenopiles</taxon>
        <taxon>Oomycota</taxon>
        <taxon>Peronosporomycetes</taxon>
        <taxon>Pythiales</taxon>
        <taxon>Pythiaceae</taxon>
        <taxon>Pythium</taxon>
    </lineage>
</organism>
<dbReference type="GO" id="GO:0000447">
    <property type="term" value="P:endonucleolytic cleavage in ITS1 to separate SSU-rRNA from 5.8S rRNA and LSU-rRNA from tricistronic rRNA transcript (SSU-rRNA, 5.8S rRNA, LSU-rRNA)"/>
    <property type="evidence" value="ECO:0007669"/>
    <property type="project" value="TreeGrafter"/>
</dbReference>
<proteinExistence type="predicted"/>
<keyword evidence="3" id="KW-1185">Reference proteome</keyword>
<feature type="compositionally biased region" description="Basic residues" evidence="1">
    <location>
        <begin position="373"/>
        <end position="384"/>
    </location>
</feature>
<dbReference type="GO" id="GO:0000172">
    <property type="term" value="C:ribonuclease MRP complex"/>
    <property type="evidence" value="ECO:0007669"/>
    <property type="project" value="TreeGrafter"/>
</dbReference>
<dbReference type="GO" id="GO:0004526">
    <property type="term" value="F:ribonuclease P activity"/>
    <property type="evidence" value="ECO:0007669"/>
    <property type="project" value="TreeGrafter"/>
</dbReference>
<protein>
    <submittedName>
        <fullName evidence="2">Uncharacterized protein</fullName>
    </submittedName>
</protein>
<dbReference type="EMBL" id="JAKCXM010000028">
    <property type="protein sequence ID" value="KAJ0406840.1"/>
    <property type="molecule type" value="Genomic_DNA"/>
</dbReference>
<dbReference type="PANTHER" id="PTHR15396:SF1">
    <property type="entry name" value="RIBONUCLEASE P PROTEIN SUBUNIT P40"/>
    <property type="match status" value="1"/>
</dbReference>
<dbReference type="GO" id="GO:0030681">
    <property type="term" value="C:multimeric ribonuclease P complex"/>
    <property type="evidence" value="ECO:0007669"/>
    <property type="project" value="TreeGrafter"/>
</dbReference>
<reference evidence="2" key="1">
    <citation type="submission" date="2021-12" db="EMBL/GenBank/DDBJ databases">
        <title>Prjna785345.</title>
        <authorList>
            <person name="Rujirawat T."/>
            <person name="Krajaejun T."/>
        </authorList>
    </citation>
    <scope>NUCLEOTIDE SEQUENCE</scope>
    <source>
        <strain evidence="2">Pi057C3</strain>
    </source>
</reference>
<feature type="region of interest" description="Disordered" evidence="1">
    <location>
        <begin position="1"/>
        <end position="20"/>
    </location>
</feature>
<dbReference type="PANTHER" id="PTHR15396">
    <property type="entry name" value="RIBONUCLEASE P PROTEIN SUBUNIT P40"/>
    <property type="match status" value="1"/>
</dbReference>
<dbReference type="AlphaFoldDB" id="A0AAD5M8R9"/>
<evidence type="ECO:0000313" key="3">
    <source>
        <dbReference type="Proteomes" id="UP001209570"/>
    </source>
</evidence>
<feature type="region of interest" description="Disordered" evidence="1">
    <location>
        <begin position="369"/>
        <end position="401"/>
    </location>
</feature>
<comment type="caution">
    <text evidence="2">The sequence shown here is derived from an EMBL/GenBank/DDBJ whole genome shotgun (WGS) entry which is preliminary data.</text>
</comment>
<dbReference type="Proteomes" id="UP001209570">
    <property type="component" value="Unassembled WGS sequence"/>
</dbReference>
<dbReference type="GO" id="GO:0000171">
    <property type="term" value="F:ribonuclease MRP activity"/>
    <property type="evidence" value="ECO:0007669"/>
    <property type="project" value="TreeGrafter"/>
</dbReference>
<dbReference type="GO" id="GO:0001682">
    <property type="term" value="P:tRNA 5'-leader removal"/>
    <property type="evidence" value="ECO:0007669"/>
    <property type="project" value="InterPro"/>
</dbReference>
<evidence type="ECO:0000256" key="1">
    <source>
        <dbReference type="SAM" id="MobiDB-lite"/>
    </source>
</evidence>
<dbReference type="InterPro" id="IPR013893">
    <property type="entry name" value="RNase_P_Rpp40"/>
</dbReference>